<dbReference type="EMBL" id="VLTN01000015">
    <property type="protein sequence ID" value="KAA0153692.1"/>
    <property type="molecule type" value="Genomic_DNA"/>
</dbReference>
<dbReference type="InterPro" id="IPR014014">
    <property type="entry name" value="RNA_helicase_DEAD_Q_motif"/>
</dbReference>
<feature type="compositionally biased region" description="Basic and acidic residues" evidence="11">
    <location>
        <begin position="16"/>
        <end position="25"/>
    </location>
</feature>
<dbReference type="GO" id="GO:0016787">
    <property type="term" value="F:hydrolase activity"/>
    <property type="evidence" value="ECO:0007669"/>
    <property type="project" value="UniProtKB-KW"/>
</dbReference>
<evidence type="ECO:0000256" key="11">
    <source>
        <dbReference type="SAM" id="MobiDB-lite"/>
    </source>
</evidence>
<comment type="subcellular location">
    <subcellularLocation>
        <location evidence="1">Nucleus</location>
    </subcellularLocation>
</comment>
<feature type="compositionally biased region" description="Low complexity" evidence="11">
    <location>
        <begin position="89"/>
        <end position="104"/>
    </location>
</feature>
<dbReference type="Proteomes" id="UP000323011">
    <property type="component" value="Unassembled WGS sequence"/>
</dbReference>
<sequence length="582" mass="61203">MDSSRAGVRPKKRQRPGSDARAPKDKRPKGPAPLDFAAIAPAPAKVRSGSKAKGRGADGASSSKKAAAAKAVAGAREGSDDEDDEDARAAASGAAAAAAAPSGDESGDEGGSGDEADEAEAEPEPKTFAELGVCEPLQEACAALGWKHASAVQREAIPLALSGRDVIGLAETGSGKTAAFALPVLQALLDKPQRLFACVLAPTRELAFQIAEQFDALGAGIGCKTAVLVGGVDLMTQAIALARKPHIIIGTPGRLVDHLENTKGFSLRAARYLVLDEADRMLSLDFEEAIDKILRCVPRERRTLLFSATMTSRVAKLQRASLRDPVKVEVSSKYGTAAGLVQRFILCPHKHKDAHLVSLLNDFAGQTGILFVATCAAAQRVTLLLRALGFGAVTLHSKLSQSRRLAALHGFRAGERTLLVATDVASRGLDIPAVDLVVNVDVPASGKDYIHRVGRTARAGRAGNSVTMVTQYDVEAYQRIERLLGKKLDEYPQREDEVRVILDRVAEASRIAAQQLREDSRIYGSGKGAGTARRAAMADAEAGAAGGEGEAQALLSASSQQRRRMGGAVRSKQRGGRGGGRR</sequence>
<evidence type="ECO:0000313" key="17">
    <source>
        <dbReference type="Proteomes" id="UP000323011"/>
    </source>
</evidence>
<dbReference type="GO" id="GO:0005524">
    <property type="term" value="F:ATP binding"/>
    <property type="evidence" value="ECO:0007669"/>
    <property type="project" value="UniProtKB-KW"/>
</dbReference>
<feature type="region of interest" description="Disordered" evidence="11">
    <location>
        <begin position="1"/>
        <end position="124"/>
    </location>
</feature>
<evidence type="ECO:0000256" key="10">
    <source>
        <dbReference type="RuleBase" id="RU000492"/>
    </source>
</evidence>
<dbReference type="AlphaFoldDB" id="A0A5A8DGW6"/>
<feature type="region of interest" description="Disordered" evidence="11">
    <location>
        <begin position="547"/>
        <end position="582"/>
    </location>
</feature>
<dbReference type="InterPro" id="IPR001650">
    <property type="entry name" value="Helicase_C-like"/>
</dbReference>
<dbReference type="GO" id="GO:0003723">
    <property type="term" value="F:RNA binding"/>
    <property type="evidence" value="ECO:0007669"/>
    <property type="project" value="UniProtKB-KW"/>
</dbReference>
<organism evidence="16 18">
    <name type="scientific">Cafeteria roenbergensis</name>
    <name type="common">Marine flagellate</name>
    <dbReference type="NCBI Taxonomy" id="33653"/>
    <lineage>
        <taxon>Eukaryota</taxon>
        <taxon>Sar</taxon>
        <taxon>Stramenopiles</taxon>
        <taxon>Bigyra</taxon>
        <taxon>Opalozoa</taxon>
        <taxon>Bicosoecida</taxon>
        <taxon>Cafeteriaceae</taxon>
        <taxon>Cafeteria</taxon>
    </lineage>
</organism>
<dbReference type="SMART" id="SM00487">
    <property type="entry name" value="DEXDc"/>
    <property type="match status" value="1"/>
</dbReference>
<dbReference type="OMA" id="GIGIKCC"/>
<dbReference type="CDD" id="cd17954">
    <property type="entry name" value="DEADc_DDX47"/>
    <property type="match status" value="1"/>
</dbReference>
<feature type="domain" description="DEAD-box RNA helicase Q" evidence="14">
    <location>
        <begin position="126"/>
        <end position="154"/>
    </location>
</feature>
<dbReference type="PANTHER" id="PTHR47959">
    <property type="entry name" value="ATP-DEPENDENT RNA HELICASE RHLE-RELATED"/>
    <property type="match status" value="1"/>
</dbReference>
<feature type="domain" description="Helicase C-terminal" evidence="13">
    <location>
        <begin position="355"/>
        <end position="499"/>
    </location>
</feature>
<evidence type="ECO:0000256" key="5">
    <source>
        <dbReference type="ARBA" id="ARBA00022840"/>
    </source>
</evidence>
<evidence type="ECO:0000313" key="15">
    <source>
        <dbReference type="EMBL" id="KAA0153692.1"/>
    </source>
</evidence>
<dbReference type="PROSITE" id="PS51195">
    <property type="entry name" value="Q_MOTIF"/>
    <property type="match status" value="1"/>
</dbReference>
<dbReference type="Gene3D" id="3.40.50.300">
    <property type="entry name" value="P-loop containing nucleotide triphosphate hydrolases"/>
    <property type="match status" value="2"/>
</dbReference>
<dbReference type="PANTHER" id="PTHR47959:SF20">
    <property type="entry name" value="RNA HELICASE"/>
    <property type="match status" value="1"/>
</dbReference>
<dbReference type="PROSITE" id="PS00039">
    <property type="entry name" value="DEAD_ATP_HELICASE"/>
    <property type="match status" value="1"/>
</dbReference>
<dbReference type="InterPro" id="IPR050079">
    <property type="entry name" value="DEAD_box_RNA_helicase"/>
</dbReference>
<evidence type="ECO:0000259" key="12">
    <source>
        <dbReference type="PROSITE" id="PS51192"/>
    </source>
</evidence>
<dbReference type="PROSITE" id="PS51194">
    <property type="entry name" value="HELICASE_CTER"/>
    <property type="match status" value="1"/>
</dbReference>
<evidence type="ECO:0000259" key="14">
    <source>
        <dbReference type="PROSITE" id="PS51195"/>
    </source>
</evidence>
<reference evidence="17 18" key="1">
    <citation type="submission" date="2019-07" db="EMBL/GenBank/DDBJ databases">
        <title>Genomes of Cafeteria roenbergensis.</title>
        <authorList>
            <person name="Fischer M.G."/>
            <person name="Hackl T."/>
            <person name="Roman M."/>
        </authorList>
    </citation>
    <scope>NUCLEOTIDE SEQUENCE [LARGE SCALE GENOMIC DNA]</scope>
    <source>
        <strain evidence="15 17">BVI</strain>
        <strain evidence="16 18">Cflag</strain>
    </source>
</reference>
<dbReference type="InterPro" id="IPR014001">
    <property type="entry name" value="Helicase_ATP-bd"/>
</dbReference>
<dbReference type="InterPro" id="IPR027417">
    <property type="entry name" value="P-loop_NTPase"/>
</dbReference>
<evidence type="ECO:0000313" key="16">
    <source>
        <dbReference type="EMBL" id="KAA0163440.1"/>
    </source>
</evidence>
<evidence type="ECO:0000256" key="7">
    <source>
        <dbReference type="ARBA" id="ARBA00023242"/>
    </source>
</evidence>
<keyword evidence="3 10" id="KW-0378">Hydrolase</keyword>
<keyword evidence="7" id="KW-0539">Nucleus</keyword>
<keyword evidence="6" id="KW-0694">RNA-binding</keyword>
<feature type="short sequence motif" description="Q motif" evidence="9">
    <location>
        <begin position="126"/>
        <end position="154"/>
    </location>
</feature>
<dbReference type="Proteomes" id="UP000325113">
    <property type="component" value="Unassembled WGS sequence"/>
</dbReference>
<dbReference type="SUPFAM" id="SSF52540">
    <property type="entry name" value="P-loop containing nucleoside triphosphate hydrolases"/>
    <property type="match status" value="1"/>
</dbReference>
<dbReference type="GO" id="GO:0005829">
    <property type="term" value="C:cytosol"/>
    <property type="evidence" value="ECO:0007669"/>
    <property type="project" value="TreeGrafter"/>
</dbReference>
<dbReference type="GO" id="GO:0005634">
    <property type="term" value="C:nucleus"/>
    <property type="evidence" value="ECO:0007669"/>
    <property type="project" value="UniProtKB-SubCell"/>
</dbReference>
<gene>
    <name evidence="15" type="ORF">FNF29_03080</name>
    <name evidence="16" type="ORF">FNF31_02834</name>
</gene>
<dbReference type="Pfam" id="PF00270">
    <property type="entry name" value="DEAD"/>
    <property type="match status" value="1"/>
</dbReference>
<evidence type="ECO:0000256" key="2">
    <source>
        <dbReference type="ARBA" id="ARBA00022741"/>
    </source>
</evidence>
<dbReference type="InterPro" id="IPR044765">
    <property type="entry name" value="DDX47/Rrp3_DEADc"/>
</dbReference>
<evidence type="ECO:0000256" key="1">
    <source>
        <dbReference type="ARBA" id="ARBA00004123"/>
    </source>
</evidence>
<dbReference type="SMART" id="SM00490">
    <property type="entry name" value="HELICc"/>
    <property type="match status" value="1"/>
</dbReference>
<dbReference type="PROSITE" id="PS51192">
    <property type="entry name" value="HELICASE_ATP_BIND_1"/>
    <property type="match status" value="1"/>
</dbReference>
<dbReference type="InterPro" id="IPR011545">
    <property type="entry name" value="DEAD/DEAH_box_helicase_dom"/>
</dbReference>
<keyword evidence="5 10" id="KW-0067">ATP-binding</keyword>
<feature type="compositionally biased region" description="Low complexity" evidence="11">
    <location>
        <begin position="58"/>
        <end position="76"/>
    </location>
</feature>
<keyword evidence="2 10" id="KW-0547">Nucleotide-binding</keyword>
<protein>
    <recommendedName>
        <fullName evidence="19">RNA helicase</fullName>
    </recommendedName>
</protein>
<evidence type="ECO:0000256" key="9">
    <source>
        <dbReference type="PROSITE-ProRule" id="PRU00552"/>
    </source>
</evidence>
<evidence type="ECO:0000256" key="3">
    <source>
        <dbReference type="ARBA" id="ARBA00022801"/>
    </source>
</evidence>
<dbReference type="InterPro" id="IPR000629">
    <property type="entry name" value="RNA-helicase_DEAD-box_CS"/>
</dbReference>
<proteinExistence type="inferred from homology"/>
<comment type="similarity">
    <text evidence="8">Belongs to the DEAD box helicase family. DDX47/RRP3 subfamily.</text>
</comment>
<feature type="domain" description="Helicase ATP-binding" evidence="12">
    <location>
        <begin position="157"/>
        <end position="328"/>
    </location>
</feature>
<accession>A0A5A8DGW6</accession>
<dbReference type="GO" id="GO:0003724">
    <property type="term" value="F:RNA helicase activity"/>
    <property type="evidence" value="ECO:0007669"/>
    <property type="project" value="InterPro"/>
</dbReference>
<dbReference type="EMBL" id="VLTM01000022">
    <property type="protein sequence ID" value="KAA0163440.1"/>
    <property type="molecule type" value="Genomic_DNA"/>
</dbReference>
<keyword evidence="17" id="KW-1185">Reference proteome</keyword>
<dbReference type="CDD" id="cd18787">
    <property type="entry name" value="SF2_C_DEAD"/>
    <property type="match status" value="1"/>
</dbReference>
<evidence type="ECO:0000259" key="13">
    <source>
        <dbReference type="PROSITE" id="PS51194"/>
    </source>
</evidence>
<evidence type="ECO:0000256" key="6">
    <source>
        <dbReference type="ARBA" id="ARBA00022884"/>
    </source>
</evidence>
<evidence type="ECO:0000313" key="18">
    <source>
        <dbReference type="Proteomes" id="UP000325113"/>
    </source>
</evidence>
<name>A0A5A8DGW6_CAFRO</name>
<evidence type="ECO:0000256" key="8">
    <source>
        <dbReference type="ARBA" id="ARBA00024350"/>
    </source>
</evidence>
<dbReference type="Pfam" id="PF00271">
    <property type="entry name" value="Helicase_C"/>
    <property type="match status" value="1"/>
</dbReference>
<keyword evidence="4 10" id="KW-0347">Helicase</keyword>
<comment type="caution">
    <text evidence="16">The sequence shown here is derived from an EMBL/GenBank/DDBJ whole genome shotgun (WGS) entry which is preliminary data.</text>
</comment>
<evidence type="ECO:0008006" key="19">
    <source>
        <dbReference type="Google" id="ProtNLM"/>
    </source>
</evidence>
<feature type="compositionally biased region" description="Basic residues" evidence="11">
    <location>
        <begin position="561"/>
        <end position="582"/>
    </location>
</feature>
<feature type="compositionally biased region" description="Acidic residues" evidence="11">
    <location>
        <begin position="105"/>
        <end position="122"/>
    </location>
</feature>
<evidence type="ECO:0000256" key="4">
    <source>
        <dbReference type="ARBA" id="ARBA00022806"/>
    </source>
</evidence>